<dbReference type="NCBIfam" id="TIGR00229">
    <property type="entry name" value="sensory_box"/>
    <property type="match status" value="1"/>
</dbReference>
<evidence type="ECO:0000259" key="4">
    <source>
        <dbReference type="PROSITE" id="PS50883"/>
    </source>
</evidence>
<dbReference type="PANTHER" id="PTHR44757">
    <property type="entry name" value="DIGUANYLATE CYCLASE DGCP"/>
    <property type="match status" value="1"/>
</dbReference>
<dbReference type="Pfam" id="PF00563">
    <property type="entry name" value="EAL"/>
    <property type="match status" value="1"/>
</dbReference>
<dbReference type="SMART" id="SM00267">
    <property type="entry name" value="GGDEF"/>
    <property type="match status" value="1"/>
</dbReference>
<dbReference type="InterPro" id="IPR001633">
    <property type="entry name" value="EAL_dom"/>
</dbReference>
<name>A0A081KFA4_9GAMM</name>
<evidence type="ECO:0008006" key="8">
    <source>
        <dbReference type="Google" id="ProtNLM"/>
    </source>
</evidence>
<dbReference type="SUPFAM" id="SSF141868">
    <property type="entry name" value="EAL domain-like"/>
    <property type="match status" value="1"/>
</dbReference>
<dbReference type="InterPro" id="IPR035919">
    <property type="entry name" value="EAL_sf"/>
</dbReference>
<comment type="caution">
    <text evidence="1">Lacks conserved residue(s) required for the propagation of feature annotation.</text>
</comment>
<dbReference type="InterPro" id="IPR035965">
    <property type="entry name" value="PAS-like_dom_sf"/>
</dbReference>
<evidence type="ECO:0000259" key="3">
    <source>
        <dbReference type="PROSITE" id="PS50112"/>
    </source>
</evidence>
<dbReference type="Pfam" id="PF00989">
    <property type="entry name" value="PAS"/>
    <property type="match status" value="1"/>
</dbReference>
<dbReference type="InterPro" id="IPR043128">
    <property type="entry name" value="Rev_trsase/Diguanyl_cyclase"/>
</dbReference>
<feature type="domain" description="GGDEF" evidence="5">
    <location>
        <begin position="305"/>
        <end position="438"/>
    </location>
</feature>
<dbReference type="Proteomes" id="UP000027997">
    <property type="component" value="Unassembled WGS sequence"/>
</dbReference>
<dbReference type="SMART" id="SM00052">
    <property type="entry name" value="EAL"/>
    <property type="match status" value="1"/>
</dbReference>
<organism evidence="6 7">
    <name type="scientific">Endozoicomonas elysicola</name>
    <dbReference type="NCBI Taxonomy" id="305900"/>
    <lineage>
        <taxon>Bacteria</taxon>
        <taxon>Pseudomonadati</taxon>
        <taxon>Pseudomonadota</taxon>
        <taxon>Gammaproteobacteria</taxon>
        <taxon>Oceanospirillales</taxon>
        <taxon>Endozoicomonadaceae</taxon>
        <taxon>Endozoicomonas</taxon>
    </lineage>
</organism>
<dbReference type="PROSITE" id="PS50887">
    <property type="entry name" value="GGDEF"/>
    <property type="match status" value="1"/>
</dbReference>
<dbReference type="AlphaFoldDB" id="A0A081KFA4"/>
<dbReference type="SUPFAM" id="SSF55073">
    <property type="entry name" value="Nucleotide cyclase"/>
    <property type="match status" value="1"/>
</dbReference>
<dbReference type="eggNOG" id="COG2199">
    <property type="taxonomic scope" value="Bacteria"/>
</dbReference>
<dbReference type="InterPro" id="IPR011006">
    <property type="entry name" value="CheY-like_superfamily"/>
</dbReference>
<dbReference type="SUPFAM" id="SSF52172">
    <property type="entry name" value="CheY-like"/>
    <property type="match status" value="1"/>
</dbReference>
<dbReference type="InterPro" id="IPR000160">
    <property type="entry name" value="GGDEF_dom"/>
</dbReference>
<protein>
    <recommendedName>
        <fullName evidence="8">Diguanylate cyclase</fullName>
    </recommendedName>
</protein>
<dbReference type="STRING" id="305900.GV64_20765"/>
<sequence length="698" mass="76900">MTMASGGKDTVRFLIIDSSPGEAESFLNVFRESGYSTRASLINSLDDLTTAISGHQHWDLLLMTDPPPPLSFSQIFDYINQKDVDLPGIILTSPDGERDSLSLMKMGARAVIPLGHDEYLLAVAQKELEDLKIRRHHRRMSVALHESEKQRRLLLDDQVDAVVYVNNGRIQYVNSAFLKLLGLPEEESLDGKLFKDLIITKDQQDVEEFLIGIEESGQALAVIQCPLIAKNGSEVPTRAVISPTSFNGEFTLSLQIKFNEQEAEQTGADKTLEKSAPDSETGLFDRKQFEQELDVAIQRAVSGKGKATLCCLHIETLKAIHEQHGKEVSQKLLKALAKKVTSHLGGVHPVASMGGGNFSALFREGEEREVKLLADSLLTAVTGEDIVIDQNLLSVKLSIGAVILSDTTNDAKTLMVQSRQATVQAQKEGGNQLCFYQKRKVSSVHSVEKQLAGMVNQALKHKKFRLSYQPVISLAGSPAEYYEVSFVMTDAQGREHEAAAFRPKLEKVSLWNKLDRWQLIEASKALMAKRKEGSDTRMLMHVGGISATDDTFLPWMKVALKAAGIPAGAVAIELSEQNLARYSEVIPDFFRSLKDMGCQTVVSEFGCSLNPLEGIAHLDVDLVKLDPSFTEDLNDGDNAEELQKMIEALSQSGRKVIVPGIETAGEMTPVWQFGADFIQGSYMQPPSERMDFDFGSDG</sequence>
<dbReference type="PROSITE" id="PS50112">
    <property type="entry name" value="PAS"/>
    <property type="match status" value="1"/>
</dbReference>
<reference evidence="6 7" key="1">
    <citation type="submission" date="2014-06" db="EMBL/GenBank/DDBJ databases">
        <title>Whole Genome Sequences of Three Symbiotic Endozoicomonas Bacteria.</title>
        <authorList>
            <person name="Neave M.J."/>
            <person name="Apprill A."/>
            <person name="Voolstra C.R."/>
        </authorList>
    </citation>
    <scope>NUCLEOTIDE SEQUENCE [LARGE SCALE GENOMIC DNA]</scope>
    <source>
        <strain evidence="6 7">DSM 22380</strain>
    </source>
</reference>
<evidence type="ECO:0000313" key="7">
    <source>
        <dbReference type="Proteomes" id="UP000027997"/>
    </source>
</evidence>
<dbReference type="Gene3D" id="3.30.450.20">
    <property type="entry name" value="PAS domain"/>
    <property type="match status" value="1"/>
</dbReference>
<dbReference type="CDD" id="cd01949">
    <property type="entry name" value="GGDEF"/>
    <property type="match status" value="1"/>
</dbReference>
<feature type="domain" description="EAL" evidence="4">
    <location>
        <begin position="448"/>
        <end position="698"/>
    </location>
</feature>
<dbReference type="Gene3D" id="3.20.20.450">
    <property type="entry name" value="EAL domain"/>
    <property type="match status" value="1"/>
</dbReference>
<dbReference type="NCBIfam" id="TIGR00254">
    <property type="entry name" value="GGDEF"/>
    <property type="match status" value="1"/>
</dbReference>
<dbReference type="InterPro" id="IPR000014">
    <property type="entry name" value="PAS"/>
</dbReference>
<dbReference type="Pfam" id="PF00990">
    <property type="entry name" value="GGDEF"/>
    <property type="match status" value="1"/>
</dbReference>
<evidence type="ECO:0000256" key="1">
    <source>
        <dbReference type="PROSITE-ProRule" id="PRU00169"/>
    </source>
</evidence>
<proteinExistence type="predicted"/>
<dbReference type="InterPro" id="IPR001789">
    <property type="entry name" value="Sig_transdc_resp-reg_receiver"/>
</dbReference>
<dbReference type="GO" id="GO:0006355">
    <property type="term" value="P:regulation of DNA-templated transcription"/>
    <property type="evidence" value="ECO:0007669"/>
    <property type="project" value="InterPro"/>
</dbReference>
<dbReference type="SMART" id="SM00091">
    <property type="entry name" value="PAS"/>
    <property type="match status" value="1"/>
</dbReference>
<dbReference type="CDD" id="cd00130">
    <property type="entry name" value="PAS"/>
    <property type="match status" value="1"/>
</dbReference>
<dbReference type="PANTHER" id="PTHR44757:SF2">
    <property type="entry name" value="BIOFILM ARCHITECTURE MAINTENANCE PROTEIN MBAA"/>
    <property type="match status" value="1"/>
</dbReference>
<dbReference type="InterPro" id="IPR029787">
    <property type="entry name" value="Nucleotide_cyclase"/>
</dbReference>
<gene>
    <name evidence="6" type="ORF">GV64_20765</name>
</gene>
<dbReference type="PROSITE" id="PS50110">
    <property type="entry name" value="RESPONSE_REGULATORY"/>
    <property type="match status" value="1"/>
</dbReference>
<evidence type="ECO:0000259" key="5">
    <source>
        <dbReference type="PROSITE" id="PS50887"/>
    </source>
</evidence>
<dbReference type="GO" id="GO:0000160">
    <property type="term" value="P:phosphorelay signal transduction system"/>
    <property type="evidence" value="ECO:0007669"/>
    <property type="project" value="InterPro"/>
</dbReference>
<dbReference type="Gene3D" id="3.30.70.270">
    <property type="match status" value="1"/>
</dbReference>
<dbReference type="eggNOG" id="COG2200">
    <property type="taxonomic scope" value="Bacteria"/>
</dbReference>
<dbReference type="RefSeq" id="WP_020581510.1">
    <property type="nucleotide sequence ID" value="NZ_JOJP01000001.1"/>
</dbReference>
<dbReference type="PROSITE" id="PS50883">
    <property type="entry name" value="EAL"/>
    <property type="match status" value="1"/>
</dbReference>
<dbReference type="InterPro" id="IPR052155">
    <property type="entry name" value="Biofilm_reg_signaling"/>
</dbReference>
<dbReference type="EMBL" id="JOJP01000001">
    <property type="protein sequence ID" value="KEI72830.1"/>
    <property type="molecule type" value="Genomic_DNA"/>
</dbReference>
<keyword evidence="7" id="KW-1185">Reference proteome</keyword>
<dbReference type="InterPro" id="IPR013767">
    <property type="entry name" value="PAS_fold"/>
</dbReference>
<evidence type="ECO:0000259" key="2">
    <source>
        <dbReference type="PROSITE" id="PS50110"/>
    </source>
</evidence>
<accession>A0A081KFA4</accession>
<feature type="domain" description="PAS" evidence="3">
    <location>
        <begin position="167"/>
        <end position="217"/>
    </location>
</feature>
<evidence type="ECO:0000313" key="6">
    <source>
        <dbReference type="EMBL" id="KEI72830.1"/>
    </source>
</evidence>
<comment type="caution">
    <text evidence="6">The sequence shown here is derived from an EMBL/GenBank/DDBJ whole genome shotgun (WGS) entry which is preliminary data.</text>
</comment>
<feature type="domain" description="Response regulatory" evidence="2">
    <location>
        <begin position="12"/>
        <end position="129"/>
    </location>
</feature>
<dbReference type="SUPFAM" id="SSF55785">
    <property type="entry name" value="PYP-like sensor domain (PAS domain)"/>
    <property type="match status" value="1"/>
</dbReference>
<dbReference type="CDD" id="cd01948">
    <property type="entry name" value="EAL"/>
    <property type="match status" value="1"/>
</dbReference>